<accession>A0A7S1PTB4</accession>
<dbReference type="SUPFAM" id="SSF51197">
    <property type="entry name" value="Clavaminate synthase-like"/>
    <property type="match status" value="1"/>
</dbReference>
<proteinExistence type="predicted"/>
<dbReference type="EMBL" id="HBGE01011510">
    <property type="protein sequence ID" value="CAD9099716.1"/>
    <property type="molecule type" value="Transcribed_RNA"/>
</dbReference>
<evidence type="ECO:0008006" key="2">
    <source>
        <dbReference type="Google" id="ProtNLM"/>
    </source>
</evidence>
<name>A0A7S1PTB4_ALECA</name>
<dbReference type="AlphaFoldDB" id="A0A7S1PTB4"/>
<evidence type="ECO:0000313" key="1">
    <source>
        <dbReference type="EMBL" id="CAD9099716.1"/>
    </source>
</evidence>
<gene>
    <name evidence="1" type="ORF">ACAT0790_LOCUS6749</name>
</gene>
<dbReference type="Gene3D" id="2.60.120.620">
    <property type="entry name" value="q2cbj1_9rhob like domain"/>
    <property type="match status" value="1"/>
</dbReference>
<sequence length="380" mass="42543">MVPGPIATFLLVAALALLLGHLHSFSRTVRYALAARASGVLLEPPDLAERLLKARVLEVTEEQRRQLERDGVIKLEGALPAELAESLDPLIWDHSQENNILPPPWYYNGAVRAVMRDGPLAKLAAAALGSRSIISSDMQVWAKTGYGRTDPTKDSRTEMINKYHIDERWAFLRPGMAEKGHLMLTAWLAITEAPSAIVFVKGTHNITRHVYDMCADPGKDGLGIKRGWLDKTCVEGPLAANLTRELGYDALWKPSASPGDLYLFYSHLVHAGIELRARRTAICIRFRGGLFAAEHKPNLSRDLPFKNDRVVQLHPDSREIDSLPWLMLPELGQSSPIARGASEAASSFAYWSRLYWRYLRGQANFIKREPRLSIPHFKDL</sequence>
<protein>
    <recommendedName>
        <fullName evidence="2">Phytanoyl-CoA dioxygenase</fullName>
    </recommendedName>
</protein>
<reference evidence="1" key="1">
    <citation type="submission" date="2021-01" db="EMBL/GenBank/DDBJ databases">
        <authorList>
            <person name="Corre E."/>
            <person name="Pelletier E."/>
            <person name="Niang G."/>
            <person name="Scheremetjew M."/>
            <person name="Finn R."/>
            <person name="Kale V."/>
            <person name="Holt S."/>
            <person name="Cochrane G."/>
            <person name="Meng A."/>
            <person name="Brown T."/>
            <person name="Cohen L."/>
        </authorList>
    </citation>
    <scope>NUCLEOTIDE SEQUENCE</scope>
    <source>
        <strain evidence="1">OF101</strain>
    </source>
</reference>
<organism evidence="1">
    <name type="scientific">Alexandrium catenella</name>
    <name type="common">Red tide dinoflagellate</name>
    <name type="synonym">Gonyaulax catenella</name>
    <dbReference type="NCBI Taxonomy" id="2925"/>
    <lineage>
        <taxon>Eukaryota</taxon>
        <taxon>Sar</taxon>
        <taxon>Alveolata</taxon>
        <taxon>Dinophyceae</taxon>
        <taxon>Gonyaulacales</taxon>
        <taxon>Pyrocystaceae</taxon>
        <taxon>Alexandrium</taxon>
    </lineage>
</organism>